<dbReference type="PANTHER" id="PTHR10438">
    <property type="entry name" value="THIOREDOXIN"/>
    <property type="match status" value="1"/>
</dbReference>
<dbReference type="STRING" id="45351.A7RT75"/>
<dbReference type="Pfam" id="PF00085">
    <property type="entry name" value="Thioredoxin"/>
    <property type="match status" value="1"/>
</dbReference>
<dbReference type="HOGENOM" id="CLU_1557116_0_0_1"/>
<dbReference type="PROSITE" id="PS51352">
    <property type="entry name" value="THIOREDOXIN_2"/>
    <property type="match status" value="1"/>
</dbReference>
<dbReference type="InterPro" id="IPR013766">
    <property type="entry name" value="Thioredoxin_domain"/>
</dbReference>
<reference evidence="2 3" key="1">
    <citation type="journal article" date="2007" name="Science">
        <title>Sea anemone genome reveals ancestral eumetazoan gene repertoire and genomic organization.</title>
        <authorList>
            <person name="Putnam N.H."/>
            <person name="Srivastava M."/>
            <person name="Hellsten U."/>
            <person name="Dirks B."/>
            <person name="Chapman J."/>
            <person name="Salamov A."/>
            <person name="Terry A."/>
            <person name="Shapiro H."/>
            <person name="Lindquist E."/>
            <person name="Kapitonov V.V."/>
            <person name="Jurka J."/>
            <person name="Genikhovich G."/>
            <person name="Grigoriev I.V."/>
            <person name="Lucas S.M."/>
            <person name="Steele R.E."/>
            <person name="Finnerty J.R."/>
            <person name="Technau U."/>
            <person name="Martindale M.Q."/>
            <person name="Rokhsar D.S."/>
        </authorList>
    </citation>
    <scope>NUCLEOTIDE SEQUENCE [LARGE SCALE GENOMIC DNA]</scope>
    <source>
        <strain evidence="3">CH2 X CH6</strain>
    </source>
</reference>
<dbReference type="EMBL" id="DS469536">
    <property type="protein sequence ID" value="EDO45412.1"/>
    <property type="molecule type" value="Genomic_DNA"/>
</dbReference>
<dbReference type="AlphaFoldDB" id="A7RT75"/>
<protein>
    <recommendedName>
        <fullName evidence="1">Thioredoxin domain-containing protein</fullName>
    </recommendedName>
</protein>
<evidence type="ECO:0000313" key="3">
    <source>
        <dbReference type="Proteomes" id="UP000001593"/>
    </source>
</evidence>
<evidence type="ECO:0000313" key="2">
    <source>
        <dbReference type="EMBL" id="EDO45412.1"/>
    </source>
</evidence>
<dbReference type="InterPro" id="IPR036249">
    <property type="entry name" value="Thioredoxin-like_sf"/>
</dbReference>
<sequence length="172" mass="19196">MQRLKSKEDYEDFLKKTTGVAVIFFSAAWNGPSRGFTPKLQEISEEFDDVAFANVDVDENNAVATKEGVQMLPAFCYYKGGKKWFLGAGFISLQSVCARLLLYYRVLLRCGVFARGYYIVTGCSREAIRCGVFARGYYFVAGFSREAVTSLRDVCAKLLFIARCSCEVAAVT</sequence>
<feature type="domain" description="Thioredoxin" evidence="1">
    <location>
        <begin position="1"/>
        <end position="106"/>
    </location>
</feature>
<keyword evidence="3" id="KW-1185">Reference proteome</keyword>
<dbReference type="eggNOG" id="KOG0907">
    <property type="taxonomic scope" value="Eukaryota"/>
</dbReference>
<accession>A7RT75</accession>
<dbReference type="PANTHER" id="PTHR10438:SF463">
    <property type="entry name" value="THIOREDOXIN"/>
    <property type="match status" value="1"/>
</dbReference>
<evidence type="ECO:0000259" key="1">
    <source>
        <dbReference type="PROSITE" id="PS51352"/>
    </source>
</evidence>
<dbReference type="SUPFAM" id="SSF52833">
    <property type="entry name" value="Thioredoxin-like"/>
    <property type="match status" value="1"/>
</dbReference>
<dbReference type="InParanoid" id="A7RT75"/>
<organism evidence="2 3">
    <name type="scientific">Nematostella vectensis</name>
    <name type="common">Starlet sea anemone</name>
    <dbReference type="NCBI Taxonomy" id="45351"/>
    <lineage>
        <taxon>Eukaryota</taxon>
        <taxon>Metazoa</taxon>
        <taxon>Cnidaria</taxon>
        <taxon>Anthozoa</taxon>
        <taxon>Hexacorallia</taxon>
        <taxon>Actiniaria</taxon>
        <taxon>Edwardsiidae</taxon>
        <taxon>Nematostella</taxon>
    </lineage>
</organism>
<gene>
    <name evidence="2" type="ORF">NEMVEDRAFT_v1g201784</name>
</gene>
<dbReference type="CDD" id="cd02947">
    <property type="entry name" value="TRX_family"/>
    <property type="match status" value="1"/>
</dbReference>
<dbReference type="InterPro" id="IPR050620">
    <property type="entry name" value="Thioredoxin_H-type-like"/>
</dbReference>
<dbReference type="Proteomes" id="UP000001593">
    <property type="component" value="Unassembled WGS sequence"/>
</dbReference>
<proteinExistence type="predicted"/>
<dbReference type="Gene3D" id="3.40.30.10">
    <property type="entry name" value="Glutaredoxin"/>
    <property type="match status" value="1"/>
</dbReference>
<name>A7RT75_NEMVE</name>